<comment type="caution">
    <text evidence="5">The sequence shown here is derived from an EMBL/GenBank/DDBJ whole genome shotgun (WGS) entry which is preliminary data.</text>
</comment>
<dbReference type="PANTHER" id="PTHR32089">
    <property type="entry name" value="METHYL-ACCEPTING CHEMOTAXIS PROTEIN MCPB"/>
    <property type="match status" value="1"/>
</dbReference>
<dbReference type="Gene3D" id="1.10.287.950">
    <property type="entry name" value="Methyl-accepting chemotaxis protein"/>
    <property type="match status" value="1"/>
</dbReference>
<keyword evidence="3" id="KW-0812">Transmembrane</keyword>
<dbReference type="GO" id="GO:0016020">
    <property type="term" value="C:membrane"/>
    <property type="evidence" value="ECO:0007669"/>
    <property type="project" value="InterPro"/>
</dbReference>
<organism evidence="5 6">
    <name type="scientific">Niveispirillum lacus</name>
    <dbReference type="NCBI Taxonomy" id="1981099"/>
    <lineage>
        <taxon>Bacteria</taxon>
        <taxon>Pseudomonadati</taxon>
        <taxon>Pseudomonadota</taxon>
        <taxon>Alphaproteobacteria</taxon>
        <taxon>Rhodospirillales</taxon>
        <taxon>Azospirillaceae</taxon>
        <taxon>Niveispirillum</taxon>
    </lineage>
</organism>
<sequence length="485" mass="49642">MTPVERLRALTSILVLALLALQVPTIAVLTVLVSGTVSLVEPAVALLSLGAAVAAWRFSPGPTVRLVMAVSLPVAASMSVVAVAGHPWQTAMVTYVHVLTALLVGFSDWRCVGVAVATTVLLTLSAFLADMPGVGRVDLVQILAEVWLTIFGGALLGWLAMSMARAFDNAATALVEAESAHASLTLMVNEREEAERRAKQERGRLLVAVAEELEAKVGGLAGEVASEAAVAATDAESLHNLVAKGSKASELMADDGREALIGAEAVAVASQQLSGAIAEVSGQTAHCSALARGAADIARTTQTAVLELRHAADSIQDVVSAITEIAETINLLALNASIEAARAGEAGKGFAVVASEVKHLAGQTAKATAQVGDRIAAIRHGAGSAAEAVTSILEAVFKVDAASAAIVAAVEEQDAATRKIAQGATEAARIAQSTATGGSGMVANWVDASHRADSVSELAGRVAERTDRLRNALTHLLDRIRAEAG</sequence>
<proteinExistence type="predicted"/>
<evidence type="ECO:0000259" key="4">
    <source>
        <dbReference type="PROSITE" id="PS50111"/>
    </source>
</evidence>
<keyword evidence="3" id="KW-0472">Membrane</keyword>
<keyword evidence="1 2" id="KW-0807">Transducer</keyword>
<dbReference type="SMART" id="SM00283">
    <property type="entry name" value="MA"/>
    <property type="match status" value="1"/>
</dbReference>
<dbReference type="RefSeq" id="WP_094453885.1">
    <property type="nucleotide sequence ID" value="NZ_NOXU01000021.1"/>
</dbReference>
<dbReference type="PROSITE" id="PS50111">
    <property type="entry name" value="CHEMOTAXIS_TRANSDUC_2"/>
    <property type="match status" value="1"/>
</dbReference>
<dbReference type="Proteomes" id="UP000216998">
    <property type="component" value="Unassembled WGS sequence"/>
</dbReference>
<feature type="transmembrane region" description="Helical" evidence="3">
    <location>
        <begin position="141"/>
        <end position="161"/>
    </location>
</feature>
<protein>
    <recommendedName>
        <fullName evidence="4">Methyl-accepting transducer domain-containing protein</fullName>
    </recommendedName>
</protein>
<dbReference type="OrthoDB" id="7323634at2"/>
<evidence type="ECO:0000313" key="6">
    <source>
        <dbReference type="Proteomes" id="UP000216998"/>
    </source>
</evidence>
<feature type="transmembrane region" description="Helical" evidence="3">
    <location>
        <begin position="90"/>
        <end position="106"/>
    </location>
</feature>
<dbReference type="AlphaFoldDB" id="A0A255Z5F8"/>
<name>A0A255Z5F8_9PROT</name>
<dbReference type="SUPFAM" id="SSF58104">
    <property type="entry name" value="Methyl-accepting chemotaxis protein (MCP) signaling domain"/>
    <property type="match status" value="1"/>
</dbReference>
<feature type="transmembrane region" description="Helical" evidence="3">
    <location>
        <begin position="39"/>
        <end position="59"/>
    </location>
</feature>
<feature type="domain" description="Methyl-accepting transducer" evidence="4">
    <location>
        <begin position="227"/>
        <end position="449"/>
    </location>
</feature>
<dbReference type="PANTHER" id="PTHR32089:SF112">
    <property type="entry name" value="LYSOZYME-LIKE PROTEIN-RELATED"/>
    <property type="match status" value="1"/>
</dbReference>
<reference evidence="5 6" key="1">
    <citation type="submission" date="2017-07" db="EMBL/GenBank/DDBJ databases">
        <title>Niveispirillum cyanobacteriorum sp. nov., isolated from cyanobacterial aggregates in a eutrophic lake.</title>
        <authorList>
            <person name="Cai H."/>
        </authorList>
    </citation>
    <scope>NUCLEOTIDE SEQUENCE [LARGE SCALE GENOMIC DNA]</scope>
    <source>
        <strain evidence="6">TH1-14</strain>
    </source>
</reference>
<dbReference type="InterPro" id="IPR004089">
    <property type="entry name" value="MCPsignal_dom"/>
</dbReference>
<feature type="transmembrane region" description="Helical" evidence="3">
    <location>
        <begin position="111"/>
        <end position="129"/>
    </location>
</feature>
<evidence type="ECO:0000256" key="1">
    <source>
        <dbReference type="ARBA" id="ARBA00023224"/>
    </source>
</evidence>
<evidence type="ECO:0000256" key="2">
    <source>
        <dbReference type="PROSITE-ProRule" id="PRU00284"/>
    </source>
</evidence>
<dbReference type="Pfam" id="PF00015">
    <property type="entry name" value="MCPsignal"/>
    <property type="match status" value="1"/>
</dbReference>
<evidence type="ECO:0000313" key="5">
    <source>
        <dbReference type="EMBL" id="OYQ36686.1"/>
    </source>
</evidence>
<accession>A0A255Z5F8</accession>
<dbReference type="EMBL" id="NOXU01000021">
    <property type="protein sequence ID" value="OYQ36686.1"/>
    <property type="molecule type" value="Genomic_DNA"/>
</dbReference>
<keyword evidence="6" id="KW-1185">Reference proteome</keyword>
<keyword evidence="3" id="KW-1133">Transmembrane helix</keyword>
<feature type="transmembrane region" description="Helical" evidence="3">
    <location>
        <begin position="66"/>
        <end position="84"/>
    </location>
</feature>
<dbReference type="GO" id="GO:0007165">
    <property type="term" value="P:signal transduction"/>
    <property type="evidence" value="ECO:0007669"/>
    <property type="project" value="UniProtKB-KW"/>
</dbReference>
<evidence type="ECO:0000256" key="3">
    <source>
        <dbReference type="SAM" id="Phobius"/>
    </source>
</evidence>
<gene>
    <name evidence="5" type="ORF">CHU95_03745</name>
</gene>